<gene>
    <name evidence="4" type="ORF">J2S57_004127</name>
</gene>
<evidence type="ECO:0000256" key="2">
    <source>
        <dbReference type="PROSITE-ProRule" id="PRU01248"/>
    </source>
</evidence>
<dbReference type="InterPro" id="IPR044068">
    <property type="entry name" value="CB"/>
</dbReference>
<sequence>MTRSRANGEGSIFPYRNGYGAYVWITTPSGKRQRKYVYGKTREIVHDKWIKLMGEASKGSVAPKVPKLGDYLNTWLTEVIAPGAAPATYAIYESHTRLHIIPHLGEKRLDKLGVRDVQIWINNLRKTCLCCANERDAKRPIPRCCAAGKCCNDFLSDRSVGVSVPFSGRPSRKPCARNC</sequence>
<dbReference type="Pfam" id="PF14659">
    <property type="entry name" value="Phage_int_SAM_3"/>
    <property type="match status" value="1"/>
</dbReference>
<dbReference type="PROSITE" id="PS51900">
    <property type="entry name" value="CB"/>
    <property type="match status" value="1"/>
</dbReference>
<organism evidence="4 5">
    <name type="scientific">Kineosporia succinea</name>
    <dbReference type="NCBI Taxonomy" id="84632"/>
    <lineage>
        <taxon>Bacteria</taxon>
        <taxon>Bacillati</taxon>
        <taxon>Actinomycetota</taxon>
        <taxon>Actinomycetes</taxon>
        <taxon>Kineosporiales</taxon>
        <taxon>Kineosporiaceae</taxon>
        <taxon>Kineosporia</taxon>
    </lineage>
</organism>
<dbReference type="SUPFAM" id="SSF56349">
    <property type="entry name" value="DNA breaking-rejoining enzymes"/>
    <property type="match status" value="1"/>
</dbReference>
<evidence type="ECO:0000313" key="5">
    <source>
        <dbReference type="Proteomes" id="UP001235712"/>
    </source>
</evidence>
<comment type="caution">
    <text evidence="4">The sequence shown here is derived from an EMBL/GenBank/DDBJ whole genome shotgun (WGS) entry which is preliminary data.</text>
</comment>
<proteinExistence type="predicted"/>
<dbReference type="EMBL" id="JAUSQZ010000001">
    <property type="protein sequence ID" value="MDP9828378.1"/>
    <property type="molecule type" value="Genomic_DNA"/>
</dbReference>
<dbReference type="InterPro" id="IPR004107">
    <property type="entry name" value="Integrase_SAM-like_N"/>
</dbReference>
<keyword evidence="1 2" id="KW-0238">DNA-binding</keyword>
<evidence type="ECO:0000259" key="3">
    <source>
        <dbReference type="PROSITE" id="PS51900"/>
    </source>
</evidence>
<evidence type="ECO:0000256" key="1">
    <source>
        <dbReference type="ARBA" id="ARBA00023125"/>
    </source>
</evidence>
<feature type="domain" description="Core-binding (CB)" evidence="3">
    <location>
        <begin position="66"/>
        <end position="152"/>
    </location>
</feature>
<dbReference type="Gene3D" id="1.10.150.130">
    <property type="match status" value="1"/>
</dbReference>
<evidence type="ECO:0000313" key="4">
    <source>
        <dbReference type="EMBL" id="MDP9828378.1"/>
    </source>
</evidence>
<keyword evidence="5" id="KW-1185">Reference proteome</keyword>
<reference evidence="4 5" key="1">
    <citation type="submission" date="2023-07" db="EMBL/GenBank/DDBJ databases">
        <title>Sequencing the genomes of 1000 actinobacteria strains.</title>
        <authorList>
            <person name="Klenk H.-P."/>
        </authorList>
    </citation>
    <scope>NUCLEOTIDE SEQUENCE [LARGE SCALE GENOMIC DNA]</scope>
    <source>
        <strain evidence="4 5">DSM 44388</strain>
    </source>
</reference>
<protein>
    <recommendedName>
        <fullName evidence="3">Core-binding (CB) domain-containing protein</fullName>
    </recommendedName>
</protein>
<accession>A0ABT9P6R6</accession>
<dbReference type="InterPro" id="IPR010998">
    <property type="entry name" value="Integrase_recombinase_N"/>
</dbReference>
<name>A0ABT9P6R6_9ACTN</name>
<dbReference type="Proteomes" id="UP001235712">
    <property type="component" value="Unassembled WGS sequence"/>
</dbReference>
<dbReference type="InterPro" id="IPR011010">
    <property type="entry name" value="DNA_brk_join_enz"/>
</dbReference>